<evidence type="ECO:0000259" key="2">
    <source>
        <dbReference type="Pfam" id="PF13411"/>
    </source>
</evidence>
<proteinExistence type="predicted"/>
<gene>
    <name evidence="3" type="ORF">METZ01_LOCUS190585</name>
</gene>
<dbReference type="Gene3D" id="1.10.1660.10">
    <property type="match status" value="1"/>
</dbReference>
<dbReference type="InterPro" id="IPR000551">
    <property type="entry name" value="MerR-type_HTH_dom"/>
</dbReference>
<protein>
    <recommendedName>
        <fullName evidence="2">HTH merR-type domain-containing protein</fullName>
    </recommendedName>
</protein>
<evidence type="ECO:0000256" key="1">
    <source>
        <dbReference type="SAM" id="MobiDB-lite"/>
    </source>
</evidence>
<feature type="domain" description="HTH merR-type" evidence="2">
    <location>
        <begin position="13"/>
        <end position="80"/>
    </location>
</feature>
<dbReference type="SUPFAM" id="SSF46955">
    <property type="entry name" value="Putative DNA-binding domain"/>
    <property type="match status" value="1"/>
</dbReference>
<evidence type="ECO:0000313" key="3">
    <source>
        <dbReference type="EMBL" id="SVB37731.1"/>
    </source>
</evidence>
<dbReference type="Pfam" id="PF13411">
    <property type="entry name" value="MerR_1"/>
    <property type="match status" value="1"/>
</dbReference>
<accession>A0A382DJ31</accession>
<organism evidence="3">
    <name type="scientific">marine metagenome</name>
    <dbReference type="NCBI Taxonomy" id="408172"/>
    <lineage>
        <taxon>unclassified sequences</taxon>
        <taxon>metagenomes</taxon>
        <taxon>ecological metagenomes</taxon>
    </lineage>
</organism>
<sequence>MKTSVKDSKRSLYKAAEVCALAKLQPYVLSTWEAEFPSLGVVQSEGKARVYRRADLDTVLRIKELIVSEGLTLGAARRRLLKESPSLDGQDAVPFEAVLDDTRAQVEKVKEGLRGILALLSKPGNDEAVIGVDTAGDGGSNSEVVARRRATRRRTKVATRKKA</sequence>
<feature type="compositionally biased region" description="Basic residues" evidence="1">
    <location>
        <begin position="147"/>
        <end position="163"/>
    </location>
</feature>
<reference evidence="3" key="1">
    <citation type="submission" date="2018-05" db="EMBL/GenBank/DDBJ databases">
        <authorList>
            <person name="Lanie J.A."/>
            <person name="Ng W.-L."/>
            <person name="Kazmierczak K.M."/>
            <person name="Andrzejewski T.M."/>
            <person name="Davidsen T.M."/>
            <person name="Wayne K.J."/>
            <person name="Tettelin H."/>
            <person name="Glass J.I."/>
            <person name="Rusch D."/>
            <person name="Podicherti R."/>
            <person name="Tsui H.-C.T."/>
            <person name="Winkler M.E."/>
        </authorList>
    </citation>
    <scope>NUCLEOTIDE SEQUENCE</scope>
</reference>
<feature type="region of interest" description="Disordered" evidence="1">
    <location>
        <begin position="139"/>
        <end position="163"/>
    </location>
</feature>
<dbReference type="InterPro" id="IPR009061">
    <property type="entry name" value="DNA-bd_dom_put_sf"/>
</dbReference>
<name>A0A382DJ31_9ZZZZ</name>
<dbReference type="EMBL" id="UINC01039359">
    <property type="protein sequence ID" value="SVB37731.1"/>
    <property type="molecule type" value="Genomic_DNA"/>
</dbReference>
<dbReference type="GO" id="GO:0006355">
    <property type="term" value="P:regulation of DNA-templated transcription"/>
    <property type="evidence" value="ECO:0007669"/>
    <property type="project" value="InterPro"/>
</dbReference>
<dbReference type="AlphaFoldDB" id="A0A382DJ31"/>
<dbReference type="GO" id="GO:0003677">
    <property type="term" value="F:DNA binding"/>
    <property type="evidence" value="ECO:0007669"/>
    <property type="project" value="InterPro"/>
</dbReference>